<keyword evidence="3" id="KW-0902">Two-component regulatory system</keyword>
<dbReference type="Gene3D" id="2.60.40.10">
    <property type="entry name" value="Immunoglobulins"/>
    <property type="match status" value="1"/>
</dbReference>
<dbReference type="InterPro" id="IPR013783">
    <property type="entry name" value="Ig-like_fold"/>
</dbReference>
<dbReference type="InterPro" id="IPR011712">
    <property type="entry name" value="Sig_transdc_His_kin_sub3_dim/P"/>
</dbReference>
<dbReference type="InterPro" id="IPR011047">
    <property type="entry name" value="Quinoprotein_ADH-like_sf"/>
</dbReference>
<reference evidence="8" key="1">
    <citation type="journal article" date="2014" name="Int. J. Syst. Evol. Microbiol.">
        <title>Complete genome sequence of Corynebacterium casei LMG S-19264T (=DSM 44701T), isolated from a smear-ripened cheese.</title>
        <authorList>
            <consortium name="US DOE Joint Genome Institute (JGI-PGF)"/>
            <person name="Walter F."/>
            <person name="Albersmeier A."/>
            <person name="Kalinowski J."/>
            <person name="Ruckert C."/>
        </authorList>
    </citation>
    <scope>NUCLEOTIDE SEQUENCE</scope>
    <source>
        <strain evidence="8">CGMCC 1.10998</strain>
    </source>
</reference>
<dbReference type="Gene3D" id="1.20.5.1930">
    <property type="match status" value="1"/>
</dbReference>
<evidence type="ECO:0000313" key="9">
    <source>
        <dbReference type="Proteomes" id="UP000637423"/>
    </source>
</evidence>
<keyword evidence="5" id="KW-0812">Transmembrane</keyword>
<keyword evidence="1" id="KW-0808">Transferase</keyword>
<dbReference type="GO" id="GO:0016020">
    <property type="term" value="C:membrane"/>
    <property type="evidence" value="ECO:0007669"/>
    <property type="project" value="InterPro"/>
</dbReference>
<dbReference type="CDD" id="cd16917">
    <property type="entry name" value="HATPase_UhpB-NarQ-NarX-like"/>
    <property type="match status" value="1"/>
</dbReference>
<gene>
    <name evidence="8" type="ORF">GCM10011396_11490</name>
</gene>
<organism evidence="8 9">
    <name type="scientific">Undibacterium terreum</name>
    <dbReference type="NCBI Taxonomy" id="1224302"/>
    <lineage>
        <taxon>Bacteria</taxon>
        <taxon>Pseudomonadati</taxon>
        <taxon>Pseudomonadota</taxon>
        <taxon>Betaproteobacteria</taxon>
        <taxon>Burkholderiales</taxon>
        <taxon>Oxalobacteraceae</taxon>
        <taxon>Undibacterium</taxon>
    </lineage>
</organism>
<dbReference type="EMBL" id="BMED01000001">
    <property type="protein sequence ID" value="GGC66174.1"/>
    <property type="molecule type" value="Genomic_DNA"/>
</dbReference>
<evidence type="ECO:0000259" key="7">
    <source>
        <dbReference type="Pfam" id="PF07730"/>
    </source>
</evidence>
<dbReference type="Gene3D" id="3.30.565.10">
    <property type="entry name" value="Histidine kinase-like ATPase, C-terminal domain"/>
    <property type="match status" value="1"/>
</dbReference>
<feature type="region of interest" description="Disordered" evidence="4">
    <location>
        <begin position="222"/>
        <end position="242"/>
    </location>
</feature>
<evidence type="ECO:0000256" key="5">
    <source>
        <dbReference type="SAM" id="Phobius"/>
    </source>
</evidence>
<dbReference type="InterPro" id="IPR015943">
    <property type="entry name" value="WD40/YVTN_repeat-like_dom_sf"/>
</dbReference>
<feature type="transmembrane region" description="Helical" evidence="5">
    <location>
        <begin position="739"/>
        <end position="759"/>
    </location>
</feature>
<dbReference type="SUPFAM" id="SSF63829">
    <property type="entry name" value="Calcium-dependent phosphotriesterase"/>
    <property type="match status" value="1"/>
</dbReference>
<dbReference type="GO" id="GO:0000155">
    <property type="term" value="F:phosphorelay sensor kinase activity"/>
    <property type="evidence" value="ECO:0007669"/>
    <property type="project" value="InterPro"/>
</dbReference>
<comment type="caution">
    <text evidence="8">The sequence shown here is derived from an EMBL/GenBank/DDBJ whole genome shotgun (WGS) entry which is preliminary data.</text>
</comment>
<evidence type="ECO:0000256" key="4">
    <source>
        <dbReference type="SAM" id="MobiDB-lite"/>
    </source>
</evidence>
<dbReference type="InterPro" id="IPR050482">
    <property type="entry name" value="Sensor_HK_TwoCompSys"/>
</dbReference>
<dbReference type="SUPFAM" id="SSF55874">
    <property type="entry name" value="ATPase domain of HSP90 chaperone/DNA topoisomerase II/histidine kinase"/>
    <property type="match status" value="1"/>
</dbReference>
<dbReference type="PANTHER" id="PTHR24421:SF62">
    <property type="entry name" value="SENSORY TRANSDUCTION HISTIDINE KINASE"/>
    <property type="match status" value="1"/>
</dbReference>
<name>A0A916UBI4_9BURK</name>
<protein>
    <submittedName>
        <fullName evidence="8">Histidine kinase</fullName>
    </submittedName>
</protein>
<evidence type="ECO:0000313" key="8">
    <source>
        <dbReference type="EMBL" id="GGC66174.1"/>
    </source>
</evidence>
<dbReference type="Pfam" id="PF07495">
    <property type="entry name" value="Y_Y_Y"/>
    <property type="match status" value="1"/>
</dbReference>
<dbReference type="PANTHER" id="PTHR24421">
    <property type="entry name" value="NITRATE/NITRITE SENSOR PROTEIN NARX-RELATED"/>
    <property type="match status" value="1"/>
</dbReference>
<dbReference type="Gene3D" id="2.130.10.10">
    <property type="entry name" value="YVTN repeat-like/Quinoprotein amine dehydrogenase"/>
    <property type="match status" value="3"/>
</dbReference>
<accession>A0A916UBI4</accession>
<evidence type="ECO:0000256" key="1">
    <source>
        <dbReference type="ARBA" id="ARBA00022679"/>
    </source>
</evidence>
<evidence type="ECO:0000259" key="6">
    <source>
        <dbReference type="Pfam" id="PF07495"/>
    </source>
</evidence>
<dbReference type="AlphaFoldDB" id="A0A916UBI4"/>
<evidence type="ECO:0000256" key="2">
    <source>
        <dbReference type="ARBA" id="ARBA00022777"/>
    </source>
</evidence>
<feature type="domain" description="Signal transduction histidine kinase subgroup 3 dimerisation and phosphoacceptor" evidence="7">
    <location>
        <begin position="778"/>
        <end position="843"/>
    </location>
</feature>
<dbReference type="Pfam" id="PF07730">
    <property type="entry name" value="HisKA_3"/>
    <property type="match status" value="1"/>
</dbReference>
<keyword evidence="5" id="KW-0472">Membrane</keyword>
<evidence type="ECO:0000256" key="3">
    <source>
        <dbReference type="ARBA" id="ARBA00023012"/>
    </source>
</evidence>
<feature type="domain" description="Two component regulator three Y" evidence="6">
    <location>
        <begin position="671"/>
        <end position="731"/>
    </location>
</feature>
<keyword evidence="5" id="KW-1133">Transmembrane helix</keyword>
<sequence>MLLFHGYASALNPTIRLEDYNHTKWTTRDGAPAAITSMAQTTDGWLWLGTPNGLYRFDGLRFERFKPPGGGDIQIPRIYGLIAQPNGDLYISYMVGSLSVLHKNGVIEHFPAFTPEMGGVRTVVVDKDGSLWVTTPTGLYRYFQGRLQRFGEKEGFSEPPAINVLIDQYDQLWASSDKGLYLLNRSSGKFEKIAMENTAGSLIQSPDGRIWVAGKDRVQLVPNPAATSGPSRPRPADFNQRESRYGGQFDRDGNLWASLCPRGICLLAGAGHTQETQLIPSRQATDKFDQPWQMTALVAIVVLEDREGNIWIATQRGLERLRENKIVSAKLPENKDFSMARDGSGQVWAVDRLAETAWQLFPNAPPLLDPLKSQPYQFVAHDRDGALLLAGKREIERRYKGEIQKIPYPPGRDGKPVDMDVAGIMDDGKVLWMATRQTGLIGLVEGKWLPRAKFNLPPRIFLSVRAAAGQLWLACADGSINFYDNDKLTRYDGSHIGLATGIFVGPKLLVASDKGLAVLEGTVFRPLKVAEPDVLSNISGMAVTEDGDHWFNGGKGIIHVRRDDWQAVMDNPEASLRYELIDVLEGYPGQADLLSRLSTILVDPNGLLWILTTEGMVRLDTRQIKRNMTVPKVEILGLNAGALAFPAQPGLRLPPASQSFNIQFTTPLLTKPERARMQYQLVGVDATWQEAGPRRTAYYTNVEPGSYRFLVKAINEDGVGSDGEAALSFEIEPTFMQTWWFKALCLLAITALLYLLYLYRLRIATARMMERFDVRTAERERIARTLHDTFLQSIHAIVLRFHLVAMEMPEHSNARNKLLNVLSQADEALNEGRSQVHELRNHQLGDIEVAISEASQLLMEAHPGIVFHLNVKGTRIPLQAQANDEASGIACESLRNAFLHAGGSTVHAQLEYADTEFTLLVTDDGKGISEEVLKAGSKPLHWGMTGMRERAARIGARLEIGNGANGGARVALIIPARRAYVRKQRSWLRWWRSAK</sequence>
<dbReference type="InterPro" id="IPR036890">
    <property type="entry name" value="HATPase_C_sf"/>
</dbReference>
<keyword evidence="9" id="KW-1185">Reference proteome</keyword>
<dbReference type="GO" id="GO:0046983">
    <property type="term" value="F:protein dimerization activity"/>
    <property type="evidence" value="ECO:0007669"/>
    <property type="project" value="InterPro"/>
</dbReference>
<keyword evidence="2 8" id="KW-0418">Kinase</keyword>
<reference evidence="8" key="2">
    <citation type="submission" date="2020-09" db="EMBL/GenBank/DDBJ databases">
        <authorList>
            <person name="Sun Q."/>
            <person name="Zhou Y."/>
        </authorList>
    </citation>
    <scope>NUCLEOTIDE SEQUENCE</scope>
    <source>
        <strain evidence="8">CGMCC 1.10998</strain>
    </source>
</reference>
<dbReference type="SUPFAM" id="SSF50998">
    <property type="entry name" value="Quinoprotein alcohol dehydrogenase-like"/>
    <property type="match status" value="1"/>
</dbReference>
<dbReference type="InterPro" id="IPR011123">
    <property type="entry name" value="Y_Y_Y"/>
</dbReference>
<proteinExistence type="predicted"/>
<dbReference type="Proteomes" id="UP000637423">
    <property type="component" value="Unassembled WGS sequence"/>
</dbReference>